<sequence length="302" mass="34242">MSSPSTPSSNPFIDLPEIILLCREQVNITAFQDALRKYWPALVLSSSSTTTTTPEPTQQPHQKIKITPLQSRLEFVPPTQPFDLVVSPANSYGRLDGAFDDAISRVFCLPHHNYDTLTNAAQKTLYEHWRGYAPPGTCTLVPFPEEIVKTGRALGGCRWVALCPTMRMPENVVWDREVVYKCVWALMVEVERWNRRVREGEEKRGQQGVVGVEGEEGSREGEGKEEENKKKRIDRILMPPLAVGVGNVSKERWAAQTVLAMKHFVDALERPEKWANLDWLEIGKGSFETEMTWKFEGIMGKK</sequence>
<proteinExistence type="predicted"/>
<keyword evidence="3" id="KW-1185">Reference proteome</keyword>
<dbReference type="SUPFAM" id="SSF52949">
    <property type="entry name" value="Macro domain-like"/>
    <property type="match status" value="1"/>
</dbReference>
<organism evidence="2 3">
    <name type="scientific">Blastomyces gilchristii (strain SLH14081)</name>
    <name type="common">Blastomyces dermatitidis</name>
    <dbReference type="NCBI Taxonomy" id="559298"/>
    <lineage>
        <taxon>Eukaryota</taxon>
        <taxon>Fungi</taxon>
        <taxon>Dikarya</taxon>
        <taxon>Ascomycota</taxon>
        <taxon>Pezizomycotina</taxon>
        <taxon>Eurotiomycetes</taxon>
        <taxon>Eurotiomycetidae</taxon>
        <taxon>Onygenales</taxon>
        <taxon>Ajellomycetaceae</taxon>
        <taxon>Blastomyces</taxon>
    </lineage>
</organism>
<evidence type="ECO:0000313" key="2">
    <source>
        <dbReference type="EMBL" id="OAT11533.1"/>
    </source>
</evidence>
<dbReference type="AlphaFoldDB" id="A0A179UUR3"/>
<dbReference type="KEGG" id="bgh:BDBG_06998"/>
<feature type="compositionally biased region" description="Basic and acidic residues" evidence="1">
    <location>
        <begin position="216"/>
        <end position="229"/>
    </location>
</feature>
<evidence type="ECO:0000256" key="1">
    <source>
        <dbReference type="SAM" id="MobiDB-lite"/>
    </source>
</evidence>
<accession>A0A179UUR3</accession>
<dbReference type="Gene3D" id="3.40.220.10">
    <property type="entry name" value="Leucine Aminopeptidase, subunit E, domain 1"/>
    <property type="match status" value="1"/>
</dbReference>
<reference evidence="3" key="1">
    <citation type="journal article" date="2015" name="PLoS Genet.">
        <title>The dynamic genome and transcriptome of the human fungal pathogen Blastomyces and close relative Emmonsia.</title>
        <authorList>
            <person name="Munoz J.F."/>
            <person name="Gauthier G.M."/>
            <person name="Desjardins C.A."/>
            <person name="Gallo J.E."/>
            <person name="Holder J."/>
            <person name="Sullivan T.D."/>
            <person name="Marty A.J."/>
            <person name="Carmen J.C."/>
            <person name="Chen Z."/>
            <person name="Ding L."/>
            <person name="Gujja S."/>
            <person name="Magrini V."/>
            <person name="Misas E."/>
            <person name="Mitreva M."/>
            <person name="Priest M."/>
            <person name="Saif S."/>
            <person name="Whiston E.A."/>
            <person name="Young S."/>
            <person name="Zeng Q."/>
            <person name="Goldman W.E."/>
            <person name="Mardis E.R."/>
            <person name="Taylor J.W."/>
            <person name="McEwen J.G."/>
            <person name="Clay O.K."/>
            <person name="Klein B.S."/>
            <person name="Cuomo C.A."/>
        </authorList>
    </citation>
    <scope>NUCLEOTIDE SEQUENCE [LARGE SCALE GENOMIC DNA]</scope>
    <source>
        <strain evidence="3">SLH14081</strain>
    </source>
</reference>
<dbReference type="STRING" id="559298.A0A179UUR3"/>
<dbReference type="RefSeq" id="XP_031579903.1">
    <property type="nucleotide sequence ID" value="XM_031722880.1"/>
</dbReference>
<feature type="region of interest" description="Disordered" evidence="1">
    <location>
        <begin position="204"/>
        <end position="230"/>
    </location>
</feature>
<dbReference type="Proteomes" id="UP000002038">
    <property type="component" value="Unassembled WGS sequence"/>
</dbReference>
<evidence type="ECO:0000313" key="3">
    <source>
        <dbReference type="Proteomes" id="UP000002038"/>
    </source>
</evidence>
<dbReference type="EMBL" id="GG657464">
    <property type="protein sequence ID" value="OAT11533.1"/>
    <property type="molecule type" value="Genomic_DNA"/>
</dbReference>
<dbReference type="OrthoDB" id="2529286at2759"/>
<gene>
    <name evidence="2" type="ORF">BDBG_06998</name>
</gene>
<dbReference type="VEuPathDB" id="FungiDB:BDBG_06998"/>
<name>A0A179UUR3_BLAGS</name>
<dbReference type="InterPro" id="IPR043472">
    <property type="entry name" value="Macro_dom-like"/>
</dbReference>
<protein>
    <recommendedName>
        <fullName evidence="4">Macro domain-like protein</fullName>
    </recommendedName>
</protein>
<dbReference type="GeneID" id="42528199"/>
<evidence type="ECO:0008006" key="4">
    <source>
        <dbReference type="Google" id="ProtNLM"/>
    </source>
</evidence>